<dbReference type="AlphaFoldDB" id="A0A6J5IKQ1"/>
<sequence length="59" mass="6572">MSRAEEDPCGFCARLRVPDPTHDLDQLIAATALINDLTVVTRNVDDFSRTGVRLLNPFD</sequence>
<dbReference type="SUPFAM" id="SSF88723">
    <property type="entry name" value="PIN domain-like"/>
    <property type="match status" value="1"/>
</dbReference>
<organism evidence="1 2">
    <name type="scientific">Burkholderia aenigmatica</name>
    <dbReference type="NCBI Taxonomy" id="2015348"/>
    <lineage>
        <taxon>Bacteria</taxon>
        <taxon>Pseudomonadati</taxon>
        <taxon>Pseudomonadota</taxon>
        <taxon>Betaproteobacteria</taxon>
        <taxon>Burkholderiales</taxon>
        <taxon>Burkholderiaceae</taxon>
        <taxon>Burkholderia</taxon>
        <taxon>Burkholderia cepacia complex</taxon>
    </lineage>
</organism>
<dbReference type="InterPro" id="IPR029060">
    <property type="entry name" value="PIN-like_dom_sf"/>
</dbReference>
<accession>A0A6J5IKQ1</accession>
<protein>
    <submittedName>
        <fullName evidence="1">Putative plasmid stability protein</fullName>
    </submittedName>
</protein>
<proteinExistence type="predicted"/>
<gene>
    <name evidence="1" type="ORF">BLA3211_00602</name>
</gene>
<evidence type="ECO:0000313" key="2">
    <source>
        <dbReference type="Proteomes" id="UP000494301"/>
    </source>
</evidence>
<reference evidence="1 2" key="1">
    <citation type="submission" date="2020-04" db="EMBL/GenBank/DDBJ databases">
        <authorList>
            <person name="Depoorter E."/>
        </authorList>
    </citation>
    <scope>NUCLEOTIDE SEQUENCE [LARGE SCALE GENOMIC DNA]</scope>
    <source>
        <strain evidence="1 2">BCC0217</strain>
    </source>
</reference>
<dbReference type="Gene3D" id="3.40.50.1010">
    <property type="entry name" value="5'-nuclease"/>
    <property type="match status" value="1"/>
</dbReference>
<evidence type="ECO:0000313" key="1">
    <source>
        <dbReference type="EMBL" id="CAB3960864.1"/>
    </source>
</evidence>
<name>A0A6J5IKQ1_9BURK</name>
<dbReference type="EMBL" id="CABWIL020000002">
    <property type="protein sequence ID" value="CAB3960864.1"/>
    <property type="molecule type" value="Genomic_DNA"/>
</dbReference>
<dbReference type="Proteomes" id="UP000494301">
    <property type="component" value="Unassembled WGS sequence"/>
</dbReference>